<sequence>MLVQNLAVCDSKGCASFISMRGTSGHVSITPNHGEHALMRCGFN</sequence>
<gene>
    <name evidence="1" type="ORF">SS1G_12487</name>
</gene>
<dbReference type="RefSeq" id="XP_001586500.1">
    <property type="nucleotide sequence ID" value="XM_001586450.1"/>
</dbReference>
<dbReference type="HOGENOM" id="CLU_3224871_0_0_1"/>
<dbReference type="EMBL" id="CH476641">
    <property type="protein sequence ID" value="EDN97633.1"/>
    <property type="molecule type" value="Genomic_DNA"/>
</dbReference>
<dbReference type="GeneID" id="5482582"/>
<name>A7F4G2_SCLS1</name>
<dbReference type="InParanoid" id="A7F4G2"/>
<dbReference type="KEGG" id="ssl:SS1G_12487"/>
<reference evidence="2" key="1">
    <citation type="journal article" date="2011" name="PLoS Genet.">
        <title>Genomic analysis of the necrotrophic fungal pathogens Sclerotinia sclerotiorum and Botrytis cinerea.</title>
        <authorList>
            <person name="Amselem J."/>
            <person name="Cuomo C.A."/>
            <person name="van Kan J.A."/>
            <person name="Viaud M."/>
            <person name="Benito E.P."/>
            <person name="Couloux A."/>
            <person name="Coutinho P.M."/>
            <person name="de Vries R.P."/>
            <person name="Dyer P.S."/>
            <person name="Fillinger S."/>
            <person name="Fournier E."/>
            <person name="Gout L."/>
            <person name="Hahn M."/>
            <person name="Kohn L."/>
            <person name="Lapalu N."/>
            <person name="Plummer K.M."/>
            <person name="Pradier J.M."/>
            <person name="Quevillon E."/>
            <person name="Sharon A."/>
            <person name="Simon A."/>
            <person name="ten Have A."/>
            <person name="Tudzynski B."/>
            <person name="Tudzynski P."/>
            <person name="Wincker P."/>
            <person name="Andrew M."/>
            <person name="Anthouard V."/>
            <person name="Beever R.E."/>
            <person name="Beffa R."/>
            <person name="Benoit I."/>
            <person name="Bouzid O."/>
            <person name="Brault B."/>
            <person name="Chen Z."/>
            <person name="Choquer M."/>
            <person name="Collemare J."/>
            <person name="Cotton P."/>
            <person name="Danchin E.G."/>
            <person name="Da Silva C."/>
            <person name="Gautier A."/>
            <person name="Giraud C."/>
            <person name="Giraud T."/>
            <person name="Gonzalez C."/>
            <person name="Grossetete S."/>
            <person name="Guldener U."/>
            <person name="Henrissat B."/>
            <person name="Howlett B.J."/>
            <person name="Kodira C."/>
            <person name="Kretschmer M."/>
            <person name="Lappartient A."/>
            <person name="Leroch M."/>
            <person name="Levis C."/>
            <person name="Mauceli E."/>
            <person name="Neuveglise C."/>
            <person name="Oeser B."/>
            <person name="Pearson M."/>
            <person name="Poulain J."/>
            <person name="Poussereau N."/>
            <person name="Quesneville H."/>
            <person name="Rascle C."/>
            <person name="Schumacher J."/>
            <person name="Segurens B."/>
            <person name="Sexton A."/>
            <person name="Silva E."/>
            <person name="Sirven C."/>
            <person name="Soanes D.M."/>
            <person name="Talbot N.J."/>
            <person name="Templeton M."/>
            <person name="Yandava C."/>
            <person name="Yarden O."/>
            <person name="Zeng Q."/>
            <person name="Rollins J.A."/>
            <person name="Lebrun M.H."/>
            <person name="Dickman M."/>
        </authorList>
    </citation>
    <scope>NUCLEOTIDE SEQUENCE [LARGE SCALE GENOMIC DNA]</scope>
    <source>
        <strain evidence="2">ATCC 18683 / 1980 / Ss-1</strain>
    </source>
</reference>
<organism evidence="1 2">
    <name type="scientific">Sclerotinia sclerotiorum (strain ATCC 18683 / 1980 / Ss-1)</name>
    <name type="common">White mold</name>
    <name type="synonym">Whetzelinia sclerotiorum</name>
    <dbReference type="NCBI Taxonomy" id="665079"/>
    <lineage>
        <taxon>Eukaryota</taxon>
        <taxon>Fungi</taxon>
        <taxon>Dikarya</taxon>
        <taxon>Ascomycota</taxon>
        <taxon>Pezizomycotina</taxon>
        <taxon>Leotiomycetes</taxon>
        <taxon>Helotiales</taxon>
        <taxon>Sclerotiniaceae</taxon>
        <taxon>Sclerotinia</taxon>
    </lineage>
</organism>
<proteinExistence type="predicted"/>
<dbReference type="AlphaFoldDB" id="A7F4G2"/>
<evidence type="ECO:0000313" key="2">
    <source>
        <dbReference type="Proteomes" id="UP000001312"/>
    </source>
</evidence>
<dbReference type="Proteomes" id="UP000001312">
    <property type="component" value="Unassembled WGS sequence"/>
</dbReference>
<keyword evidence="2" id="KW-1185">Reference proteome</keyword>
<accession>A7F4G2</accession>
<protein>
    <submittedName>
        <fullName evidence="1">Uncharacterized protein</fullName>
    </submittedName>
</protein>
<evidence type="ECO:0000313" key="1">
    <source>
        <dbReference type="EMBL" id="EDN97633.1"/>
    </source>
</evidence>